<keyword evidence="1 5" id="KW-0378">Hydrolase</keyword>
<accession>A0ABS6XN67</accession>
<dbReference type="RefSeq" id="WP_219238751.1">
    <property type="nucleotide sequence ID" value="NZ_JAHWZX010000011.1"/>
</dbReference>
<reference evidence="5 6" key="1">
    <citation type="submission" date="2021-07" db="EMBL/GenBank/DDBJ databases">
        <title>Stakelama flava sp. nov., a novel endophytic bacterium isolated from branch of Kandelia candel.</title>
        <authorList>
            <person name="Tuo L."/>
        </authorList>
    </citation>
    <scope>NUCLEOTIDE SEQUENCE [LARGE SCALE GENOMIC DNA]</scope>
    <source>
        <strain evidence="5 6">CBK3Z-3</strain>
    </source>
</reference>
<feature type="chain" id="PRO_5046309828" evidence="3">
    <location>
        <begin position="26"/>
        <end position="336"/>
    </location>
</feature>
<keyword evidence="6" id="KW-1185">Reference proteome</keyword>
<evidence type="ECO:0000259" key="4">
    <source>
        <dbReference type="Pfam" id="PF20434"/>
    </source>
</evidence>
<gene>
    <name evidence="5" type="ORF">KY084_12200</name>
</gene>
<dbReference type="InterPro" id="IPR049492">
    <property type="entry name" value="BD-FAE-like_dom"/>
</dbReference>
<organism evidence="5 6">
    <name type="scientific">Stakelama flava</name>
    <dbReference type="NCBI Taxonomy" id="2860338"/>
    <lineage>
        <taxon>Bacteria</taxon>
        <taxon>Pseudomonadati</taxon>
        <taxon>Pseudomonadota</taxon>
        <taxon>Alphaproteobacteria</taxon>
        <taxon>Sphingomonadales</taxon>
        <taxon>Sphingomonadaceae</taxon>
        <taxon>Stakelama</taxon>
    </lineage>
</organism>
<proteinExistence type="predicted"/>
<dbReference type="Pfam" id="PF20434">
    <property type="entry name" value="BD-FAE"/>
    <property type="match status" value="1"/>
</dbReference>
<evidence type="ECO:0000256" key="1">
    <source>
        <dbReference type="ARBA" id="ARBA00022801"/>
    </source>
</evidence>
<evidence type="ECO:0000256" key="2">
    <source>
        <dbReference type="SAM" id="MobiDB-lite"/>
    </source>
</evidence>
<sequence>MNLRKAVLGALAAIAACFAAQGASAQTASDDGANVVNLWPGDAPGRGKPSGPEHVGVEGAALGAVSNITVPRMKIYRPANPNGTAVLIMGGGGYFRIQIAHEAMPAARWLMAMGVTPVVLYYRLPDDGWSADAPMQDAQRAMRLLRSKAEELGIDPGEIGVMGFSAGAHLAAMTETTYDKKWYKPVDSADTLSSRPDFAALVFPVITLKAPYDTSRSKTELVGDSTDPAVLEPYSPELHVTKNTPPTFLAQAEDDPIADPHHSMIMFDALQKAGAPAELHIFQNGGHGFGLGAPGTLPSAWPRLFTAWAKHNGFLGAPARADGATDNNNEADEEED</sequence>
<dbReference type="EMBL" id="JAHWZX010000011">
    <property type="protein sequence ID" value="MBW4331631.1"/>
    <property type="molecule type" value="Genomic_DNA"/>
</dbReference>
<dbReference type="GO" id="GO:0016787">
    <property type="term" value="F:hydrolase activity"/>
    <property type="evidence" value="ECO:0007669"/>
    <property type="project" value="UniProtKB-KW"/>
</dbReference>
<name>A0ABS6XN67_9SPHN</name>
<dbReference type="PROSITE" id="PS51257">
    <property type="entry name" value="PROKAR_LIPOPROTEIN"/>
    <property type="match status" value="1"/>
</dbReference>
<keyword evidence="3" id="KW-0732">Signal</keyword>
<dbReference type="Proteomes" id="UP001197214">
    <property type="component" value="Unassembled WGS sequence"/>
</dbReference>
<evidence type="ECO:0000256" key="3">
    <source>
        <dbReference type="SAM" id="SignalP"/>
    </source>
</evidence>
<comment type="caution">
    <text evidence="5">The sequence shown here is derived from an EMBL/GenBank/DDBJ whole genome shotgun (WGS) entry which is preliminary data.</text>
</comment>
<feature type="region of interest" description="Disordered" evidence="2">
    <location>
        <begin position="316"/>
        <end position="336"/>
    </location>
</feature>
<dbReference type="PANTHER" id="PTHR48081">
    <property type="entry name" value="AB HYDROLASE SUPERFAMILY PROTEIN C4A8.06C"/>
    <property type="match status" value="1"/>
</dbReference>
<feature type="domain" description="BD-FAE-like" evidence="4">
    <location>
        <begin position="73"/>
        <end position="269"/>
    </location>
</feature>
<protein>
    <submittedName>
        <fullName evidence="5">Alpha/beta hydrolase</fullName>
    </submittedName>
</protein>
<evidence type="ECO:0000313" key="6">
    <source>
        <dbReference type="Proteomes" id="UP001197214"/>
    </source>
</evidence>
<feature type="signal peptide" evidence="3">
    <location>
        <begin position="1"/>
        <end position="25"/>
    </location>
</feature>
<evidence type="ECO:0000313" key="5">
    <source>
        <dbReference type="EMBL" id="MBW4331631.1"/>
    </source>
</evidence>
<dbReference type="PANTHER" id="PTHR48081:SF6">
    <property type="entry name" value="PEPTIDASE S9 PROLYL OLIGOPEPTIDASE CATALYTIC DOMAIN-CONTAINING PROTEIN"/>
    <property type="match status" value="1"/>
</dbReference>
<dbReference type="InterPro" id="IPR050300">
    <property type="entry name" value="GDXG_lipolytic_enzyme"/>
</dbReference>